<gene>
    <name evidence="1" type="ORF">DBRI00130_LOCUS3468</name>
</gene>
<sequence>MRNKQSSDIFDAYSISQEKKSDELTQPLISLSSFSDECVVPTNIIRLTSSSSRAGLGITEKKMKNSSEKVVIVKFVLSDGIAKIHNIQPGMIILDYDNTMSIVKRMECGPYPFDLRFYSPLPSEVDAIEKISSKSRISDPWNLLSGNQRNRILTKFISSAFVIIHSLLFGWVETFTTDRPKKKTCWCKGINEALVASALSTEMVKKVDEGLFHEALVVANEALTLQRKCEGRMNPNIGRILNFIGIILSQMDSSNNYMALTSFEESLTIMQETLGYGDEETSFALHNMWLLLHNERERQKLNDNDRNEINMYKGALPIHT</sequence>
<dbReference type="Gene3D" id="1.25.40.10">
    <property type="entry name" value="Tetratricopeptide repeat domain"/>
    <property type="match status" value="1"/>
</dbReference>
<accession>A0A7S4QIS7</accession>
<dbReference type="InterPro" id="IPR011990">
    <property type="entry name" value="TPR-like_helical_dom_sf"/>
</dbReference>
<protein>
    <submittedName>
        <fullName evidence="1">Uncharacterized protein</fullName>
    </submittedName>
</protein>
<dbReference type="EMBL" id="HBNS01004279">
    <property type="protein sequence ID" value="CAE4584970.1"/>
    <property type="molecule type" value="Transcribed_RNA"/>
</dbReference>
<evidence type="ECO:0000313" key="1">
    <source>
        <dbReference type="EMBL" id="CAE4584970.1"/>
    </source>
</evidence>
<proteinExistence type="predicted"/>
<reference evidence="1" key="1">
    <citation type="submission" date="2021-01" db="EMBL/GenBank/DDBJ databases">
        <authorList>
            <person name="Corre E."/>
            <person name="Pelletier E."/>
            <person name="Niang G."/>
            <person name="Scheremetjew M."/>
            <person name="Finn R."/>
            <person name="Kale V."/>
            <person name="Holt S."/>
            <person name="Cochrane G."/>
            <person name="Meng A."/>
            <person name="Brown T."/>
            <person name="Cohen L."/>
        </authorList>
    </citation>
    <scope>NUCLEOTIDE SEQUENCE</scope>
    <source>
        <strain evidence="1">GSO104</strain>
    </source>
</reference>
<organism evidence="1">
    <name type="scientific">Ditylum brightwellii</name>
    <dbReference type="NCBI Taxonomy" id="49249"/>
    <lineage>
        <taxon>Eukaryota</taxon>
        <taxon>Sar</taxon>
        <taxon>Stramenopiles</taxon>
        <taxon>Ochrophyta</taxon>
        <taxon>Bacillariophyta</taxon>
        <taxon>Mediophyceae</taxon>
        <taxon>Lithodesmiophycidae</taxon>
        <taxon>Lithodesmiales</taxon>
        <taxon>Lithodesmiaceae</taxon>
        <taxon>Ditylum</taxon>
    </lineage>
</organism>
<dbReference type="AlphaFoldDB" id="A0A7S4QIS7"/>
<name>A0A7S4QIS7_9STRA</name>